<dbReference type="SMART" id="SM00862">
    <property type="entry name" value="Trans_reg_C"/>
    <property type="match status" value="1"/>
</dbReference>
<evidence type="ECO:0000313" key="4">
    <source>
        <dbReference type="EMBL" id="RFU39199.1"/>
    </source>
</evidence>
<name>A0A372JH06_9ACTN</name>
<dbReference type="PROSITE" id="PS51755">
    <property type="entry name" value="OMPR_PHOB"/>
    <property type="match status" value="1"/>
</dbReference>
<gene>
    <name evidence="4" type="ORF">DZF91_23675</name>
</gene>
<dbReference type="GO" id="GO:0000160">
    <property type="term" value="P:phosphorelay signal transduction system"/>
    <property type="evidence" value="ECO:0007669"/>
    <property type="project" value="InterPro"/>
</dbReference>
<dbReference type="PANTHER" id="PTHR35807">
    <property type="entry name" value="TRANSCRIPTIONAL REGULATOR REDD-RELATED"/>
    <property type="match status" value="1"/>
</dbReference>
<dbReference type="PANTHER" id="PTHR35807:SF1">
    <property type="entry name" value="TRANSCRIPTIONAL REGULATOR REDD"/>
    <property type="match status" value="1"/>
</dbReference>
<organism evidence="4 5">
    <name type="scientific">Actinomadura logoneensis</name>
    <dbReference type="NCBI Taxonomy" id="2293572"/>
    <lineage>
        <taxon>Bacteria</taxon>
        <taxon>Bacillati</taxon>
        <taxon>Actinomycetota</taxon>
        <taxon>Actinomycetes</taxon>
        <taxon>Streptosporangiales</taxon>
        <taxon>Thermomonosporaceae</taxon>
        <taxon>Actinomadura</taxon>
    </lineage>
</organism>
<evidence type="ECO:0000259" key="3">
    <source>
        <dbReference type="PROSITE" id="PS51755"/>
    </source>
</evidence>
<accession>A0A372JH06</accession>
<dbReference type="AlphaFoldDB" id="A0A372JH06"/>
<protein>
    <submittedName>
        <fullName evidence="4">SARP family transcriptional regulator</fullName>
    </submittedName>
</protein>
<dbReference type="InterPro" id="IPR051677">
    <property type="entry name" value="AfsR-DnrI-RedD_regulator"/>
</dbReference>
<dbReference type="Pfam" id="PF00486">
    <property type="entry name" value="Trans_reg_C"/>
    <property type="match status" value="1"/>
</dbReference>
<dbReference type="EMBL" id="QURH01000509">
    <property type="protein sequence ID" value="RFU39199.1"/>
    <property type="molecule type" value="Genomic_DNA"/>
</dbReference>
<evidence type="ECO:0000313" key="5">
    <source>
        <dbReference type="Proteomes" id="UP000261811"/>
    </source>
</evidence>
<feature type="domain" description="OmpR/PhoB-type" evidence="3">
    <location>
        <begin position="1"/>
        <end position="98"/>
    </location>
</feature>
<evidence type="ECO:0000256" key="1">
    <source>
        <dbReference type="ARBA" id="ARBA00023125"/>
    </source>
</evidence>
<proteinExistence type="predicted"/>
<dbReference type="GO" id="GO:0003677">
    <property type="term" value="F:DNA binding"/>
    <property type="evidence" value="ECO:0007669"/>
    <property type="project" value="UniProtKB-UniRule"/>
</dbReference>
<dbReference type="InterPro" id="IPR016032">
    <property type="entry name" value="Sig_transdc_resp-reg_C-effctor"/>
</dbReference>
<dbReference type="InterPro" id="IPR036388">
    <property type="entry name" value="WH-like_DNA-bd_sf"/>
</dbReference>
<dbReference type="Gene3D" id="1.10.10.10">
    <property type="entry name" value="Winged helix-like DNA-binding domain superfamily/Winged helix DNA-binding domain"/>
    <property type="match status" value="1"/>
</dbReference>
<sequence>MGDRLRFAVLGPVRGWRGGAELDLGPPQQRAMLAFLLLQEGRAAAPQTIVEALWGERPPERALGAIRTHASRLRAALEPDRARPEVLVTAGDGYRIALPPAALDATLFRTRLAAADRARASGALAASRRLVADALALWAGDP</sequence>
<keyword evidence="5" id="KW-1185">Reference proteome</keyword>
<dbReference type="GO" id="GO:0006355">
    <property type="term" value="P:regulation of DNA-templated transcription"/>
    <property type="evidence" value="ECO:0007669"/>
    <property type="project" value="InterPro"/>
</dbReference>
<comment type="caution">
    <text evidence="4">The sequence shown here is derived from an EMBL/GenBank/DDBJ whole genome shotgun (WGS) entry which is preliminary data.</text>
</comment>
<keyword evidence="1 2" id="KW-0238">DNA-binding</keyword>
<dbReference type="RefSeq" id="WP_199486839.1">
    <property type="nucleotide sequence ID" value="NZ_QURH01000509.1"/>
</dbReference>
<dbReference type="Proteomes" id="UP000261811">
    <property type="component" value="Unassembled WGS sequence"/>
</dbReference>
<reference evidence="4 5" key="1">
    <citation type="submission" date="2018-08" db="EMBL/GenBank/DDBJ databases">
        <title>Actinomadura jelena sp. nov., a novel Actinomycete isolated from soil in Chad.</title>
        <authorList>
            <person name="Shi L."/>
        </authorList>
    </citation>
    <scope>NUCLEOTIDE SEQUENCE [LARGE SCALE GENOMIC DNA]</scope>
    <source>
        <strain evidence="4 5">NEAU-G17</strain>
    </source>
</reference>
<feature type="DNA-binding region" description="OmpR/PhoB-type" evidence="2">
    <location>
        <begin position="1"/>
        <end position="98"/>
    </location>
</feature>
<feature type="non-terminal residue" evidence="4">
    <location>
        <position position="142"/>
    </location>
</feature>
<evidence type="ECO:0000256" key="2">
    <source>
        <dbReference type="PROSITE-ProRule" id="PRU01091"/>
    </source>
</evidence>
<dbReference type="SUPFAM" id="SSF46894">
    <property type="entry name" value="C-terminal effector domain of the bipartite response regulators"/>
    <property type="match status" value="1"/>
</dbReference>
<dbReference type="InterPro" id="IPR001867">
    <property type="entry name" value="OmpR/PhoB-type_DNA-bd"/>
</dbReference>